<dbReference type="GO" id="GO:0030976">
    <property type="term" value="F:thiamine pyrophosphate binding"/>
    <property type="evidence" value="ECO:0007669"/>
    <property type="project" value="InterPro"/>
</dbReference>
<dbReference type="Pfam" id="PF02776">
    <property type="entry name" value="TPP_enzyme_N"/>
    <property type="match status" value="1"/>
</dbReference>
<dbReference type="EMBL" id="CAFBLJ010000004">
    <property type="protein sequence ID" value="CAB4856167.1"/>
    <property type="molecule type" value="Genomic_DNA"/>
</dbReference>
<keyword evidence="1" id="KW-0808">Transferase</keyword>
<evidence type="ECO:0000313" key="9">
    <source>
        <dbReference type="EMBL" id="CAB4793312.1"/>
    </source>
</evidence>
<dbReference type="EMBL" id="CAFBMF010000007">
    <property type="protein sequence ID" value="CAB4889519.1"/>
    <property type="molecule type" value="Genomic_DNA"/>
</dbReference>
<dbReference type="GO" id="GO:0046872">
    <property type="term" value="F:metal ion binding"/>
    <property type="evidence" value="ECO:0007669"/>
    <property type="project" value="UniProtKB-KW"/>
</dbReference>
<dbReference type="HAMAP" id="MF_01659">
    <property type="entry name" value="MenD"/>
    <property type="match status" value="1"/>
</dbReference>
<dbReference type="EMBL" id="CAEZZP010000009">
    <property type="protein sequence ID" value="CAB4763776.1"/>
    <property type="molecule type" value="Genomic_DNA"/>
</dbReference>
<keyword evidence="5" id="KW-0464">Manganese</keyword>
<dbReference type="InterPro" id="IPR029061">
    <property type="entry name" value="THDP-binding"/>
</dbReference>
<keyword evidence="2" id="KW-0479">Metal-binding</keyword>
<dbReference type="EMBL" id="CAEZYH010000006">
    <property type="protein sequence ID" value="CAB4709847.1"/>
    <property type="molecule type" value="Genomic_DNA"/>
</dbReference>
<evidence type="ECO:0000313" key="12">
    <source>
        <dbReference type="EMBL" id="CAB5021772.1"/>
    </source>
</evidence>
<dbReference type="PROSITE" id="PS50206">
    <property type="entry name" value="RHODANESE_3"/>
    <property type="match status" value="1"/>
</dbReference>
<dbReference type="Pfam" id="PF16582">
    <property type="entry name" value="TPP_enzyme_M_2"/>
    <property type="match status" value="1"/>
</dbReference>
<dbReference type="NCBIfam" id="TIGR00173">
    <property type="entry name" value="menD"/>
    <property type="match status" value="1"/>
</dbReference>
<dbReference type="Pfam" id="PF02775">
    <property type="entry name" value="TPP_enzyme_C"/>
    <property type="match status" value="1"/>
</dbReference>
<evidence type="ECO:0000256" key="4">
    <source>
        <dbReference type="ARBA" id="ARBA00023052"/>
    </source>
</evidence>
<dbReference type="GO" id="GO:0070204">
    <property type="term" value="F:2-succinyl-5-enolpyruvyl-6-hydroxy-3-cyclohexene-1-carboxylic-acid synthase activity"/>
    <property type="evidence" value="ECO:0007669"/>
    <property type="project" value="InterPro"/>
</dbReference>
<dbReference type="PANTHER" id="PTHR42916:SF1">
    <property type="entry name" value="PROTEIN PHYLLO, CHLOROPLASTIC"/>
    <property type="match status" value="1"/>
</dbReference>
<evidence type="ECO:0000256" key="5">
    <source>
        <dbReference type="ARBA" id="ARBA00023211"/>
    </source>
</evidence>
<evidence type="ECO:0000259" key="6">
    <source>
        <dbReference type="PROSITE" id="PS50206"/>
    </source>
</evidence>
<dbReference type="SUPFAM" id="SSF52518">
    <property type="entry name" value="Thiamin diphosphate-binding fold (THDP-binding)"/>
    <property type="match status" value="2"/>
</dbReference>
<reference evidence="10" key="1">
    <citation type="submission" date="2020-05" db="EMBL/GenBank/DDBJ databases">
        <authorList>
            <person name="Chiriac C."/>
            <person name="Salcher M."/>
            <person name="Ghai R."/>
            <person name="Kavagutti S V."/>
        </authorList>
    </citation>
    <scope>NUCLEOTIDE SEQUENCE</scope>
</reference>
<keyword evidence="3" id="KW-0460">Magnesium</keyword>
<dbReference type="EMBL" id="CAFAAL010000007">
    <property type="protein sequence ID" value="CAB4793312.1"/>
    <property type="molecule type" value="Genomic_DNA"/>
</dbReference>
<dbReference type="Gene3D" id="3.40.50.970">
    <property type="match status" value="2"/>
</dbReference>
<dbReference type="InterPro" id="IPR001763">
    <property type="entry name" value="Rhodanese-like_dom"/>
</dbReference>
<feature type="domain" description="Rhodanese" evidence="6">
    <location>
        <begin position="42"/>
        <end position="124"/>
    </location>
</feature>
<evidence type="ECO:0000313" key="7">
    <source>
        <dbReference type="EMBL" id="CAB4709847.1"/>
    </source>
</evidence>
<dbReference type="EMBL" id="CAFBPS010000011">
    <property type="protein sequence ID" value="CAB5021772.1"/>
    <property type="molecule type" value="Genomic_DNA"/>
</dbReference>
<evidence type="ECO:0000256" key="1">
    <source>
        <dbReference type="ARBA" id="ARBA00022679"/>
    </source>
</evidence>
<dbReference type="CDD" id="cd07037">
    <property type="entry name" value="TPP_PYR_MenD"/>
    <property type="match status" value="1"/>
</dbReference>
<proteinExistence type="inferred from homology"/>
<dbReference type="AlphaFoldDB" id="A0A6J7CDC2"/>
<dbReference type="InterPro" id="IPR004433">
    <property type="entry name" value="MenaQ_synth_MenD"/>
</dbReference>
<dbReference type="CDD" id="cd02009">
    <property type="entry name" value="TPP_SHCHC_synthase"/>
    <property type="match status" value="1"/>
</dbReference>
<name>A0A6J7CDC2_9ZZZZ</name>
<protein>
    <submittedName>
        <fullName evidence="10">Unannotated protein</fullName>
    </submittedName>
</protein>
<dbReference type="PIRSF" id="PIRSF004983">
    <property type="entry name" value="MenD"/>
    <property type="match status" value="1"/>
</dbReference>
<dbReference type="PANTHER" id="PTHR42916">
    <property type="entry name" value="2-SUCCINYL-5-ENOLPYRUVYL-6-HYDROXY-3-CYCLOHEXENE-1-CARBOXYLATE SYNTHASE"/>
    <property type="match status" value="1"/>
</dbReference>
<keyword evidence="4" id="KW-0786">Thiamine pyrophosphate</keyword>
<dbReference type="Gene3D" id="3.40.50.1220">
    <property type="entry name" value="TPP-binding domain"/>
    <property type="match status" value="1"/>
</dbReference>
<evidence type="ECO:0000313" key="8">
    <source>
        <dbReference type="EMBL" id="CAB4763776.1"/>
    </source>
</evidence>
<organism evidence="10">
    <name type="scientific">freshwater metagenome</name>
    <dbReference type="NCBI Taxonomy" id="449393"/>
    <lineage>
        <taxon>unclassified sequences</taxon>
        <taxon>metagenomes</taxon>
        <taxon>ecological metagenomes</taxon>
    </lineage>
</organism>
<gene>
    <name evidence="7" type="ORF">UFOPK2658_00336</name>
    <name evidence="8" type="ORF">UFOPK2880_00287</name>
    <name evidence="9" type="ORF">UFOPK3004_00182</name>
    <name evidence="10" type="ORF">UFOPK3304_00150</name>
    <name evidence="11" type="ORF">UFOPK3494_00228</name>
    <name evidence="12" type="ORF">UFOPK4134_00323</name>
</gene>
<evidence type="ECO:0000256" key="2">
    <source>
        <dbReference type="ARBA" id="ARBA00022723"/>
    </source>
</evidence>
<evidence type="ECO:0000256" key="3">
    <source>
        <dbReference type="ARBA" id="ARBA00022842"/>
    </source>
</evidence>
<sequence length="574" mass="61564">MESDLFSERLAGRPSEDVQATFCAVLVDEWVRQGIRHVVIAPGSRSTPLALALTNRSELQTEVFHDERSAAFAALGVGLATHQPAILLCTSGTASAHFYAAIIEADLSHVPMLVITADRPPELKDVGAPQTIDQTKMYGGAVRWFHDPGVADVAANDSWRSLARQSFAVSKGVSPGPVHLNLPFREPLVGSAVELPLSPVIRNQFIGRLELSQADYEGAATILNAQQGLIIAGRGCGSAEEISRLASLLQWPVLADSRSGCQGIPEAVPYFDAIVRCEKFVVANQPKVVLRLGESPSSKVLSQFVTKSQATQVHVSAFESTADADHRVSLHISCDPSVFCRELEKCVKQNSDSGSLVTWLNANQAARTTIEKYYGDSDSNLLAPRVAQLVAQSLGDHDNLVVSSSMPVRDLEWFGGDCSRLNVYSNRGANGIDGVVATAIGVAVATQQKTTVLIGDIALLHDSSSLIDLNRRGVELKIVVTDNDGGGIFHYLPQAKSVNSEAFEKLFGTPHGTDILQLAVAHHLATYDCRSASELKNALSSPGTCVIRVQTDRDNEVLTHQEVNDLVATAISGH</sequence>
<accession>A0A6J7CDC2</accession>
<dbReference type="InterPro" id="IPR032264">
    <property type="entry name" value="MenD_middle"/>
</dbReference>
<dbReference type="SUPFAM" id="SSF52467">
    <property type="entry name" value="DHS-like NAD/FAD-binding domain"/>
    <property type="match status" value="1"/>
</dbReference>
<dbReference type="InterPro" id="IPR029035">
    <property type="entry name" value="DHS-like_NAD/FAD-binding_dom"/>
</dbReference>
<evidence type="ECO:0000313" key="11">
    <source>
        <dbReference type="EMBL" id="CAB4889519.1"/>
    </source>
</evidence>
<dbReference type="InterPro" id="IPR012001">
    <property type="entry name" value="Thiamin_PyroP_enz_TPP-bd_dom"/>
</dbReference>
<dbReference type="InterPro" id="IPR011766">
    <property type="entry name" value="TPP_enzyme_TPP-bd"/>
</dbReference>
<evidence type="ECO:0000313" key="10">
    <source>
        <dbReference type="EMBL" id="CAB4856167.1"/>
    </source>
</evidence>
<dbReference type="GO" id="GO:0009234">
    <property type="term" value="P:menaquinone biosynthetic process"/>
    <property type="evidence" value="ECO:0007669"/>
    <property type="project" value="InterPro"/>
</dbReference>